<dbReference type="Proteomes" id="UP000301309">
    <property type="component" value="Unassembled WGS sequence"/>
</dbReference>
<dbReference type="AlphaFoldDB" id="A0A4D4KSN4"/>
<proteinExistence type="predicted"/>
<evidence type="ECO:0000313" key="2">
    <source>
        <dbReference type="Proteomes" id="UP000301309"/>
    </source>
</evidence>
<dbReference type="EMBL" id="BJHW01000001">
    <property type="protein sequence ID" value="GDY49896.1"/>
    <property type="molecule type" value="Genomic_DNA"/>
</dbReference>
<keyword evidence="2" id="KW-1185">Reference proteome</keyword>
<name>A0A4D4KSN4_STRVO</name>
<evidence type="ECO:0000313" key="1">
    <source>
        <dbReference type="EMBL" id="GDY49896.1"/>
    </source>
</evidence>
<reference evidence="1 2" key="1">
    <citation type="journal article" date="2020" name="Int. J. Syst. Evol. Microbiol.">
        <title>Reclassification of Streptomyces castelarensis and Streptomyces sporoclivatus as later heterotypic synonyms of Streptomyces antimycoticus.</title>
        <authorList>
            <person name="Komaki H."/>
            <person name="Tamura T."/>
        </authorList>
    </citation>
    <scope>NUCLEOTIDE SEQUENCE [LARGE SCALE GENOMIC DNA]</scope>
    <source>
        <strain evidence="1 2">NBRC 13459</strain>
    </source>
</reference>
<accession>A0A4D4KSN4</accession>
<comment type="caution">
    <text evidence="1">The sequence shown here is derived from an EMBL/GenBank/DDBJ whole genome shotgun (WGS) entry which is preliminary data.</text>
</comment>
<organism evidence="1 2">
    <name type="scientific">Streptomyces violaceusniger</name>
    <dbReference type="NCBI Taxonomy" id="68280"/>
    <lineage>
        <taxon>Bacteria</taxon>
        <taxon>Bacillati</taxon>
        <taxon>Actinomycetota</taxon>
        <taxon>Actinomycetes</taxon>
        <taxon>Kitasatosporales</taxon>
        <taxon>Streptomycetaceae</taxon>
        <taxon>Streptomyces</taxon>
        <taxon>Streptomyces violaceusniger group</taxon>
    </lineage>
</organism>
<sequence>MARLGYGQFSQEAIWAATVTPELTAGKSVVSTLPAWERAIVNYARADGYEVSR</sequence>
<protein>
    <submittedName>
        <fullName evidence="1">Uncharacterized protein</fullName>
    </submittedName>
</protein>
<gene>
    <name evidence="1" type="ORF">SVIO_005190</name>
</gene>